<evidence type="ECO:0000313" key="2">
    <source>
        <dbReference type="EMBL" id="RHW47896.1"/>
    </source>
</evidence>
<dbReference type="GO" id="GO:0043856">
    <property type="term" value="F:anti-sigma factor antagonist activity"/>
    <property type="evidence" value="ECO:0007669"/>
    <property type="project" value="TreeGrafter"/>
</dbReference>
<dbReference type="EMBL" id="QWLM01000001">
    <property type="protein sequence ID" value="RHW47896.1"/>
    <property type="molecule type" value="Genomic_DNA"/>
</dbReference>
<dbReference type="Proteomes" id="UP000285376">
    <property type="component" value="Unassembled WGS sequence"/>
</dbReference>
<dbReference type="CDD" id="cd07043">
    <property type="entry name" value="STAS_anti-anti-sigma_factors"/>
    <property type="match status" value="1"/>
</dbReference>
<dbReference type="AlphaFoldDB" id="A0A417ZB58"/>
<name>A0A417ZB58_9MICO</name>
<proteinExistence type="predicted"/>
<dbReference type="PANTHER" id="PTHR33495">
    <property type="entry name" value="ANTI-SIGMA FACTOR ANTAGONIST TM_1081-RELATED-RELATED"/>
    <property type="match status" value="1"/>
</dbReference>
<feature type="domain" description="STAS" evidence="1">
    <location>
        <begin position="29"/>
        <end position="128"/>
    </location>
</feature>
<evidence type="ECO:0000313" key="3">
    <source>
        <dbReference type="Proteomes" id="UP000285376"/>
    </source>
</evidence>
<comment type="caution">
    <text evidence="2">The sequence shown here is derived from an EMBL/GenBank/DDBJ whole genome shotgun (WGS) entry which is preliminary data.</text>
</comment>
<dbReference type="PANTHER" id="PTHR33495:SF2">
    <property type="entry name" value="ANTI-SIGMA FACTOR ANTAGONIST TM_1081-RELATED"/>
    <property type="match status" value="1"/>
</dbReference>
<evidence type="ECO:0000259" key="1">
    <source>
        <dbReference type="PROSITE" id="PS50801"/>
    </source>
</evidence>
<dbReference type="RefSeq" id="WP_118912102.1">
    <property type="nucleotide sequence ID" value="NZ_CBCRVH010000001.1"/>
</dbReference>
<organism evidence="2 3">
    <name type="scientific">Dermacoccus abyssi</name>
    <dbReference type="NCBI Taxonomy" id="322596"/>
    <lineage>
        <taxon>Bacteria</taxon>
        <taxon>Bacillati</taxon>
        <taxon>Actinomycetota</taxon>
        <taxon>Actinomycetes</taxon>
        <taxon>Micrococcales</taxon>
        <taxon>Dermacoccaceae</taxon>
        <taxon>Dermacoccus</taxon>
    </lineage>
</organism>
<dbReference type="SUPFAM" id="SSF52091">
    <property type="entry name" value="SpoIIaa-like"/>
    <property type="match status" value="1"/>
</dbReference>
<reference evidence="2 3" key="1">
    <citation type="submission" date="2018-08" db="EMBL/GenBank/DDBJ databases">
        <title>Whole genome sequence analysis of Dermacoccus abyssi bacteria isolated from Deep Mariana trench Micromonospora spp reveals genes involved in the environmental adaptation and production of secondary metabolites.</title>
        <authorList>
            <person name="Abdel-Mageed W.M."/>
            <person name="Lehri B."/>
            <person name="Nouioui I."/>
            <person name="Goodfellow I."/>
            <person name="Jaspars M."/>
            <person name="Karlyshev A."/>
        </authorList>
    </citation>
    <scope>NUCLEOTIDE SEQUENCE [LARGE SCALE GENOMIC DNA]</scope>
    <source>
        <strain evidence="2 3">MT1.1</strain>
    </source>
</reference>
<dbReference type="Pfam" id="PF01740">
    <property type="entry name" value="STAS"/>
    <property type="match status" value="1"/>
</dbReference>
<sequence>MSQPVADKTDARARERTAEVRHIVDGVELGVVGSICASTSSEVRSELTQAIGAGEGDLVVHLSEAEVWDATGLGVIVGAHRRAAAEGRRLVVADASPRLRRLMCATKLDRHLEVERELTQFVPLAATA</sequence>
<dbReference type="InterPro" id="IPR036513">
    <property type="entry name" value="STAS_dom_sf"/>
</dbReference>
<dbReference type="InterPro" id="IPR002645">
    <property type="entry name" value="STAS_dom"/>
</dbReference>
<dbReference type="Gene3D" id="3.30.750.24">
    <property type="entry name" value="STAS domain"/>
    <property type="match status" value="1"/>
</dbReference>
<protein>
    <submittedName>
        <fullName evidence="2">Anti-sigma factor antagonist</fullName>
    </submittedName>
</protein>
<dbReference type="PROSITE" id="PS50801">
    <property type="entry name" value="STAS"/>
    <property type="match status" value="1"/>
</dbReference>
<gene>
    <name evidence="2" type="ORF">D1832_00075</name>
</gene>
<accession>A0A417ZB58</accession>